<reference evidence="3 4" key="1">
    <citation type="submission" date="2018-02" db="EMBL/GenBank/DDBJ databases">
        <title>novel marine gammaproteobacteria from coastal saline agro ecosystem.</title>
        <authorList>
            <person name="Krishnan R."/>
            <person name="Ramesh Kumar N."/>
        </authorList>
    </citation>
    <scope>NUCLEOTIDE SEQUENCE [LARGE SCALE GENOMIC DNA]</scope>
    <source>
        <strain evidence="3 4">228</strain>
    </source>
</reference>
<keyword evidence="1 3" id="KW-0315">Glutamine amidotransferase</keyword>
<dbReference type="PANTHER" id="PTHR42824">
    <property type="entry name" value="GLUTAMINE AMIDOTRANSFERASE"/>
    <property type="match status" value="1"/>
</dbReference>
<dbReference type="SUPFAM" id="SSF56235">
    <property type="entry name" value="N-terminal nucleophile aminohydrolases (Ntn hydrolases)"/>
    <property type="match status" value="1"/>
</dbReference>
<evidence type="ECO:0000313" key="4">
    <source>
        <dbReference type="Proteomes" id="UP000238196"/>
    </source>
</evidence>
<dbReference type="OrthoDB" id="321954at2"/>
<sequence>MCELLGMSANVPTDICFSFTGLMQRGGGTGPHRDGWGIAFYEGKGCRTFHDPGPSVNSEIARLVQRHPIKSHIVISHIRQANVGQVCLENTHPFSRELWGRHWTYAHNGQLTAEVFSWPVDIYQPVGTTDSEQAFCWLLGQIRQQFPQPPADELQQQRLNDLIRQCCDQLRGLGVFNMMLSDAERLYVYCTTKLHWITRRAPFGQAVLSDADLSVDFGTETTPNDVVTMIATMPLTTNEVWQPLHVGELLVFRLGLIESHLGREE</sequence>
<organism evidence="3 4">
    <name type="scientific">Proteobacteria bacterium 228</name>
    <dbReference type="NCBI Taxonomy" id="2083153"/>
    <lineage>
        <taxon>Bacteria</taxon>
        <taxon>Pseudomonadati</taxon>
        <taxon>Pseudomonadota</taxon>
    </lineage>
</organism>
<evidence type="ECO:0000313" key="3">
    <source>
        <dbReference type="EMBL" id="PPC76063.1"/>
    </source>
</evidence>
<dbReference type="AlphaFoldDB" id="A0A2S5KN25"/>
<dbReference type="InterPro" id="IPR017932">
    <property type="entry name" value="GATase_2_dom"/>
</dbReference>
<name>A0A2S5KN25_9PROT</name>
<feature type="domain" description="Glutamine amidotransferase type-2" evidence="2">
    <location>
        <begin position="2"/>
        <end position="255"/>
    </location>
</feature>
<evidence type="ECO:0000259" key="2">
    <source>
        <dbReference type="PROSITE" id="PS51278"/>
    </source>
</evidence>
<comment type="caution">
    <text evidence="3">The sequence shown here is derived from an EMBL/GenBank/DDBJ whole genome shotgun (WGS) entry which is preliminary data.</text>
</comment>
<accession>A0A2S5KN25</accession>
<dbReference type="Gene3D" id="3.60.20.10">
    <property type="entry name" value="Glutamine Phosphoribosylpyrophosphate, subunit 1, domain 1"/>
    <property type="match status" value="1"/>
</dbReference>
<dbReference type="PANTHER" id="PTHR42824:SF1">
    <property type="entry name" value="GLUTAMINE AMIDOTRANSFERASE YAFJ-RELATED"/>
    <property type="match status" value="1"/>
</dbReference>
<dbReference type="CDD" id="cd01908">
    <property type="entry name" value="YafJ"/>
    <property type="match status" value="1"/>
</dbReference>
<dbReference type="Proteomes" id="UP000238196">
    <property type="component" value="Unassembled WGS sequence"/>
</dbReference>
<proteinExistence type="predicted"/>
<dbReference type="InterPro" id="IPR026869">
    <property type="entry name" value="EgtC-like"/>
</dbReference>
<protein>
    <submittedName>
        <fullName evidence="3">Class II glutamine amidotransferase</fullName>
    </submittedName>
</protein>
<gene>
    <name evidence="3" type="ORF">C4K68_16845</name>
</gene>
<dbReference type="Pfam" id="PF13230">
    <property type="entry name" value="GATase_4"/>
    <property type="match status" value="1"/>
</dbReference>
<dbReference type="InterPro" id="IPR029055">
    <property type="entry name" value="Ntn_hydrolases_N"/>
</dbReference>
<evidence type="ECO:0000256" key="1">
    <source>
        <dbReference type="ARBA" id="ARBA00022962"/>
    </source>
</evidence>
<dbReference type="PROSITE" id="PS51278">
    <property type="entry name" value="GATASE_TYPE_2"/>
    <property type="match status" value="1"/>
</dbReference>
<dbReference type="EMBL" id="PRLP01000057">
    <property type="protein sequence ID" value="PPC76063.1"/>
    <property type="molecule type" value="Genomic_DNA"/>
</dbReference>